<dbReference type="WBParaSite" id="TREG1_91100.2">
    <property type="protein sequence ID" value="TREG1_91100.2"/>
    <property type="gene ID" value="TREG1_91100"/>
</dbReference>
<evidence type="ECO:0000313" key="17">
    <source>
        <dbReference type="WBParaSite" id="TREG1_91100.6"/>
    </source>
</evidence>
<dbReference type="GO" id="GO:0017056">
    <property type="term" value="F:structural constituent of nuclear pore"/>
    <property type="evidence" value="ECO:0007669"/>
    <property type="project" value="InterPro"/>
</dbReference>
<evidence type="ECO:0000256" key="5">
    <source>
        <dbReference type="ARBA" id="ARBA00022448"/>
    </source>
</evidence>
<dbReference type="WBParaSite" id="TREG1_91100.4">
    <property type="protein sequence ID" value="TREG1_91100.4"/>
    <property type="gene ID" value="TREG1_91100"/>
</dbReference>
<dbReference type="PANTHER" id="PTHR23198">
    <property type="entry name" value="NUCLEOPORIN"/>
    <property type="match status" value="1"/>
</dbReference>
<reference evidence="14" key="1">
    <citation type="submission" date="2022-06" db="EMBL/GenBank/DDBJ databases">
        <authorList>
            <person name="Berger JAMES D."/>
            <person name="Berger JAMES D."/>
        </authorList>
    </citation>
    <scope>NUCLEOTIDE SEQUENCE [LARGE SCALE GENOMIC DNA]</scope>
</reference>
<dbReference type="GO" id="GO:0003723">
    <property type="term" value="F:RNA binding"/>
    <property type="evidence" value="ECO:0007669"/>
    <property type="project" value="TreeGrafter"/>
</dbReference>
<keyword evidence="7" id="KW-0509">mRNA transport</keyword>
<dbReference type="Pfam" id="PF12110">
    <property type="entry name" value="Nup96"/>
    <property type="match status" value="1"/>
</dbReference>
<dbReference type="WBParaSite" id="TREG1_91100.5">
    <property type="protein sequence ID" value="TREG1_91100.5"/>
    <property type="gene ID" value="TREG1_91100"/>
</dbReference>
<dbReference type="WBParaSite" id="TREG1_91100.1">
    <property type="protein sequence ID" value="TREG1_91100.1"/>
    <property type="gene ID" value="TREG1_91100"/>
</dbReference>
<dbReference type="Proteomes" id="UP000050795">
    <property type="component" value="Unassembled WGS sequence"/>
</dbReference>
<dbReference type="WBParaSite" id="TREG1_91100.6">
    <property type="protein sequence ID" value="TREG1_91100.6"/>
    <property type="gene ID" value="TREG1_91100"/>
</dbReference>
<dbReference type="GO" id="GO:0000973">
    <property type="term" value="P:post-transcriptional tethering of RNA polymerase II gene DNA at nuclear periphery"/>
    <property type="evidence" value="ECO:0007669"/>
    <property type="project" value="TreeGrafter"/>
</dbReference>
<evidence type="ECO:0000313" key="15">
    <source>
        <dbReference type="WBParaSite" id="TREG1_91100.1"/>
    </source>
</evidence>
<feature type="region of interest" description="Disordered" evidence="12">
    <location>
        <begin position="1"/>
        <end position="43"/>
    </location>
</feature>
<dbReference type="GO" id="GO:0051028">
    <property type="term" value="P:mRNA transport"/>
    <property type="evidence" value="ECO:0007669"/>
    <property type="project" value="UniProtKB-KW"/>
</dbReference>
<protein>
    <recommendedName>
        <fullName evidence="4">Nuclear pore complex protein Nup98-Nup96</fullName>
    </recommendedName>
</protein>
<dbReference type="Gene3D" id="1.10.10.2360">
    <property type="match status" value="1"/>
</dbReference>
<keyword evidence="10" id="KW-0906">Nuclear pore complex</keyword>
<dbReference type="SUPFAM" id="SSF82215">
    <property type="entry name" value="C-terminal autoproteolytic domain of nucleoporin nup98"/>
    <property type="match status" value="1"/>
</dbReference>
<feature type="compositionally biased region" description="Acidic residues" evidence="12">
    <location>
        <begin position="2207"/>
        <end position="2216"/>
    </location>
</feature>
<dbReference type="PANTHER" id="PTHR23198:SF6">
    <property type="entry name" value="NUCLEAR PORE COMPLEX PROTEIN NUP98-NUP96"/>
    <property type="match status" value="1"/>
</dbReference>
<dbReference type="GO" id="GO:0031965">
    <property type="term" value="C:nuclear membrane"/>
    <property type="evidence" value="ECO:0007669"/>
    <property type="project" value="UniProtKB-SubCell"/>
</dbReference>
<evidence type="ECO:0000313" key="16">
    <source>
        <dbReference type="WBParaSite" id="TREG1_91100.2"/>
    </source>
</evidence>
<evidence type="ECO:0000259" key="13">
    <source>
        <dbReference type="PROSITE" id="PS51434"/>
    </source>
</evidence>
<dbReference type="GO" id="GO:0008139">
    <property type="term" value="F:nuclear localization sequence binding"/>
    <property type="evidence" value="ECO:0007669"/>
    <property type="project" value="TreeGrafter"/>
</dbReference>
<dbReference type="InterPro" id="IPR021967">
    <property type="entry name" value="Nup98_C"/>
</dbReference>
<dbReference type="GO" id="GO:0044614">
    <property type="term" value="C:nuclear pore cytoplasmic filaments"/>
    <property type="evidence" value="ECO:0007669"/>
    <property type="project" value="TreeGrafter"/>
</dbReference>
<keyword evidence="5" id="KW-0813">Transport</keyword>
<dbReference type="Pfam" id="PF04096">
    <property type="entry name" value="Nucleoporin2"/>
    <property type="match status" value="1"/>
</dbReference>
<organism evidence="14 17">
    <name type="scientific">Trichobilharzia regenti</name>
    <name type="common">Nasal bird schistosome</name>
    <dbReference type="NCBI Taxonomy" id="157069"/>
    <lineage>
        <taxon>Eukaryota</taxon>
        <taxon>Metazoa</taxon>
        <taxon>Spiralia</taxon>
        <taxon>Lophotrochozoa</taxon>
        <taxon>Platyhelminthes</taxon>
        <taxon>Trematoda</taxon>
        <taxon>Digenea</taxon>
        <taxon>Strigeidida</taxon>
        <taxon>Schistosomatoidea</taxon>
        <taxon>Schistosomatidae</taxon>
        <taxon>Trichobilharzia</taxon>
    </lineage>
</organism>
<keyword evidence="14" id="KW-1185">Reference proteome</keyword>
<evidence type="ECO:0000256" key="2">
    <source>
        <dbReference type="ARBA" id="ARBA00004620"/>
    </source>
</evidence>
<dbReference type="InterPro" id="IPR007230">
    <property type="entry name" value="Nup98_auto-Pept-S59_dom"/>
</dbReference>
<feature type="compositionally biased region" description="Polar residues" evidence="12">
    <location>
        <begin position="22"/>
        <end position="43"/>
    </location>
</feature>
<keyword evidence="11" id="KW-0539">Nucleus</keyword>
<evidence type="ECO:0000256" key="3">
    <source>
        <dbReference type="ARBA" id="ARBA00008926"/>
    </source>
</evidence>
<evidence type="ECO:0000256" key="1">
    <source>
        <dbReference type="ARBA" id="ARBA00004567"/>
    </source>
</evidence>
<reference evidence="15 16" key="2">
    <citation type="submission" date="2023-11" db="UniProtKB">
        <authorList>
            <consortium name="WormBaseParasite"/>
        </authorList>
    </citation>
    <scope>IDENTIFICATION</scope>
</reference>
<name>A0AA85KHT3_TRIRE</name>
<keyword evidence="6" id="KW-0068">Autocatalytic cleavage</keyword>
<evidence type="ECO:0000313" key="14">
    <source>
        <dbReference type="Proteomes" id="UP000050795"/>
    </source>
</evidence>
<feature type="compositionally biased region" description="Low complexity" evidence="12">
    <location>
        <begin position="8"/>
        <end position="21"/>
    </location>
</feature>
<comment type="subcellular location">
    <subcellularLocation>
        <location evidence="2">Nucleus membrane</location>
        <topology evidence="2">Peripheral membrane protein</topology>
        <orientation evidence="2">Nucleoplasmic side</orientation>
    </subcellularLocation>
    <subcellularLocation>
        <location evidence="1">Nucleus</location>
        <location evidence="1">Nuclear pore complex</location>
    </subcellularLocation>
</comment>
<feature type="region of interest" description="Disordered" evidence="12">
    <location>
        <begin position="2204"/>
        <end position="2224"/>
    </location>
</feature>
<evidence type="ECO:0000256" key="6">
    <source>
        <dbReference type="ARBA" id="ARBA00022813"/>
    </source>
</evidence>
<dbReference type="Gene3D" id="3.30.1610.10">
    <property type="entry name" value="Peptidase S59, nucleoporin"/>
    <property type="match status" value="1"/>
</dbReference>
<keyword evidence="9" id="KW-0811">Translocation</keyword>
<evidence type="ECO:0000256" key="11">
    <source>
        <dbReference type="ARBA" id="ARBA00023242"/>
    </source>
</evidence>
<proteinExistence type="inferred from homology"/>
<dbReference type="GO" id="GO:0034398">
    <property type="term" value="P:telomere tethering at nuclear periphery"/>
    <property type="evidence" value="ECO:0007669"/>
    <property type="project" value="TreeGrafter"/>
</dbReference>
<dbReference type="PROSITE" id="PS51434">
    <property type="entry name" value="NUP_C"/>
    <property type="match status" value="1"/>
</dbReference>
<evidence type="ECO:0000256" key="4">
    <source>
        <dbReference type="ARBA" id="ARBA00013472"/>
    </source>
</evidence>
<dbReference type="Gene3D" id="1.25.40.690">
    <property type="match status" value="1"/>
</dbReference>
<dbReference type="FunFam" id="1.10.10.2360:FF:000001">
    <property type="entry name" value="Nuclear pore complex protein Nup98-Nup96"/>
    <property type="match status" value="1"/>
</dbReference>
<dbReference type="InterPro" id="IPR036903">
    <property type="entry name" value="Nup98_auto-Pept-S59_dom_sf"/>
</dbReference>
<dbReference type="GO" id="GO:0006606">
    <property type="term" value="P:protein import into nucleus"/>
    <property type="evidence" value="ECO:0007669"/>
    <property type="project" value="TreeGrafter"/>
</dbReference>
<evidence type="ECO:0000256" key="10">
    <source>
        <dbReference type="ARBA" id="ARBA00023132"/>
    </source>
</evidence>
<dbReference type="GO" id="GO:0006405">
    <property type="term" value="P:RNA export from nucleus"/>
    <property type="evidence" value="ECO:0007669"/>
    <property type="project" value="TreeGrafter"/>
</dbReference>
<keyword evidence="8" id="KW-0653">Protein transport</keyword>
<dbReference type="InterPro" id="IPR037665">
    <property type="entry name" value="Nucleoporin_S59-like"/>
</dbReference>
<evidence type="ECO:0000256" key="8">
    <source>
        <dbReference type="ARBA" id="ARBA00022927"/>
    </source>
</evidence>
<accession>A0AA85KHT3</accession>
<dbReference type="Pfam" id="PF21240">
    <property type="entry name" value="Nup98_GLEBS"/>
    <property type="match status" value="1"/>
</dbReference>
<comment type="similarity">
    <text evidence="3">Belongs to the nucleoporin GLFG family.</text>
</comment>
<evidence type="ECO:0000256" key="9">
    <source>
        <dbReference type="ARBA" id="ARBA00023010"/>
    </source>
</evidence>
<feature type="domain" description="Peptidase S59" evidence="13">
    <location>
        <begin position="971"/>
        <end position="1112"/>
    </location>
</feature>
<evidence type="ECO:0000256" key="7">
    <source>
        <dbReference type="ARBA" id="ARBA00022816"/>
    </source>
</evidence>
<evidence type="ECO:0000256" key="12">
    <source>
        <dbReference type="SAM" id="MobiDB-lite"/>
    </source>
</evidence>
<sequence length="2271" mass="247329">MFGANKPTFGASSSSAFGQSTTPFGATSNPQTQTGTNLFGQQSTSLGGTNTLFSGNQLNTLSWGSTNMNANGTSIAFNPPITTEILQRGGQPSQVNAKHMCITAMKEYQDKSLEELRLEDYALNRRGPSSTVGNTSIFATSSAAKPFQFGSSQIGGTTSIFGQANKPTTSLFGASTSGVTSSNTMLFGNTATQSTFGQASQGSLLGLKPQFGSATTASIFGTTPATQSTGFAFGQTNQTTSVFGAKPLFGATSTAATGTSLFGTAQTTPQLGNTGFTFGQPQQQATGLGGSTSLFGQPTQASTPAKPTLFGTQPTTGTGLMFGSTSTGIFGGAKPAGSTSVFGSPATGLTGLQGTQQQTGFSFGSSLGTAGGLKPAGTSLFGTSATTTTTSALKPGGLFGSAAPTGFTFGSSITNTSQPTAFGGLGTTSATGSLFGQPAANTMTPKKPFSFGTSLTTTSSGGIGTLGFGQTNTGTGLFGAPSASTGFNLGTGTGATSGSLFGQTSTGFGLGQKPLPNVGGVGAFGTGFGGSTAPTIGGFGGGGLLGGATQGLGGSTLNPLGSSLTGFGASNTANTSLNIGTSDQVAQAIRAQQQVLEVVRSMPYGQSSLFRYLNLPTNPTSKTDSKSQASGGILVNTSNSGSGSSVIVPAKSVANVLAERHRAAGLLIGSSPVNSSFGGNRASSFRRPANSNTQRLLQKGNRNKLFSGFYEEDALTSTANRNSPLPSSLRRTASLGPVAVSSPVNNTAAANNHNNNINGMSNFFIKRDEWKHLHLPESMRNSMLERSNAITDEFNHLAEKTLDNINSSSDFATVESNNKQNNNLLSEYASGDTPILKERNGSNLSPMHQYSAVRNVDKRNPQSPSVNEATRKLLNTSSRIESPATAGQLSRRNRIDASRVHDVLQGSMDERNADSLLSSSSPCNVTFGDVSVFKSPNSDQQNDTLDKDQLNTLKSTTTTASPNAAGVILTKPGYYTLPTLDELAEMVEDRKCLVEDFVIGRRLYGHILFPGITDVYGLNLDNIVHIRRREVVVYPDDEKKPPEGTSLNKRAEICLESIWPTDKSTREPIKSPERLAVMRFEERLERATRRMDARFIEYRPQSGSWVFEVKHFSKYRLDDSDDEGEGGNVGGDDNCAVRVTSDPQEKLSTVVSKTYDSKAKCLFDNDQLDNDEELYTIYDNKQQTTAFNSHKEVNQDFQLKPYMRMKFIDDESDIYDQFNEKVNTYSPQSRFYTQPAYPTYDGIQSYKEDKSDQRNDQLPKNLEVSMIEARNYLDSMDFASLLMKFYPYEKITNLCGDMLSLKAASQYDNTNLLNHPSHWIVDAGLWHGHGMRPSFGCSRFPEFHSLVLICPSLEEYENEQDEVERLSKYNSLTLYTLNSPIEMFDEDMLNSALTTSMRIVHTSTSSNSSLEPPRDQCPLWRPTIGLSALESYTRVLNCDPLTNLSTNFHESVVENNNNSDDDDGEERSARLNGFKRIFSLCQALWGRHPQETVAEAIAETDSSSDNLFNSKLITSDFPMLSENNPTWNNDEYISNEVYRKYNMINYPVNKYRELSGMRSLARKQAISEWIRTQSLPWLTSQLNSLCLTDAAGLNETVTDSLEPFSLSKLNSSIKDSNILAQGVFACLVSGESGAACRLAIVSSMPALASLITQSTAGDPVVRRGLQHQLSKWHEMKFDRQIPINMLRVYCLLAGLTEFPHPTDSKNICVLAGLDWIQAFGAHIWYVCDYRLNVAEVLEAYSETWHYDERPNSKNGVPRPSPPTVDRLLDPKRSVSSVTDYPINDEIKGPNAEIEFRDWPRDTAYHLLELCRKPFHSLERTLDPCSFSRHSSSTTCTFDRMNLLDWSLSWHLWRFLVSYGYHHFYDDFSEDFIGISTRICNEFASQLEAAGLWEWSIFVLLHIDNAKIREISVKSLIGRHVSLVLPSSLGHVAQKNCPSNLSNIDFMSNQINLVPAPSFTKAELFVVNRLGVPARWIHEAKAVLARHRLKAYLHAADVNTVTEHSTLTSTEDHRSQFCLFAILEASHWFAAGCIQSVDEVLSKYILPQLIVNTNISPYSAFLSRFESVYSALGRRIVQLLEPYNSLTQNCLPTDFHLGVGVYRSFGELLCLVDKLTHFCKLSSIDSVYSPCRKRIKEDTTDLNHLDQLASILSKLKSKVASVTEEINVMKVTTFLEKVVRTEMAAVCIHLTSAFLAASCLEDTTTTGENEDAEDNLQTDEQQQQQQISNREQITVAYLENQLISMTKLGLPADYRLKELRAVAEVKLSLSMV</sequence>